<dbReference type="PROSITE" id="PS50297">
    <property type="entry name" value="ANK_REP_REGION"/>
    <property type="match status" value="13"/>
</dbReference>
<keyword evidence="7" id="KW-1185">Reference proteome</keyword>
<feature type="repeat" description="ANK" evidence="3">
    <location>
        <begin position="75"/>
        <end position="107"/>
    </location>
</feature>
<dbReference type="OrthoDB" id="96726at2759"/>
<dbReference type="Gene3D" id="3.40.50.10140">
    <property type="entry name" value="Toll/interleukin-1 receptor homology (TIR) domain"/>
    <property type="match status" value="1"/>
</dbReference>
<feature type="repeat" description="ANK" evidence="3">
    <location>
        <begin position="505"/>
        <end position="537"/>
    </location>
</feature>
<dbReference type="Pfam" id="PF12796">
    <property type="entry name" value="Ank_2"/>
    <property type="match status" value="5"/>
</dbReference>
<feature type="repeat" description="ANK" evidence="3">
    <location>
        <begin position="578"/>
        <end position="610"/>
    </location>
</feature>
<feature type="repeat" description="ANK" evidence="3">
    <location>
        <begin position="278"/>
        <end position="310"/>
    </location>
</feature>
<protein>
    <submittedName>
        <fullName evidence="6">Ankyrin repeat domain-containing protein 50</fullName>
    </submittedName>
</protein>
<feature type="repeat" description="ANK" evidence="3">
    <location>
        <begin position="350"/>
        <end position="382"/>
    </location>
</feature>
<gene>
    <name evidence="6" type="ORF">FCC1311_095422</name>
</gene>
<feature type="repeat" description="ANK" evidence="3">
    <location>
        <begin position="145"/>
        <end position="177"/>
    </location>
</feature>
<keyword evidence="1" id="KW-0677">Repeat</keyword>
<evidence type="ECO:0000259" key="5">
    <source>
        <dbReference type="PROSITE" id="PS50104"/>
    </source>
</evidence>
<comment type="caution">
    <text evidence="6">The sequence shown here is derived from an EMBL/GenBank/DDBJ whole genome shotgun (WGS) entry which is preliminary data.</text>
</comment>
<dbReference type="InterPro" id="IPR000157">
    <property type="entry name" value="TIR_dom"/>
</dbReference>
<dbReference type="SMART" id="SM00248">
    <property type="entry name" value="ANK"/>
    <property type="match status" value="16"/>
</dbReference>
<feature type="region of interest" description="Disordered" evidence="4">
    <location>
        <begin position="766"/>
        <end position="818"/>
    </location>
</feature>
<keyword evidence="2 3" id="KW-0040">ANK repeat</keyword>
<name>A0A2R5GU86_9STRA</name>
<evidence type="ECO:0000256" key="1">
    <source>
        <dbReference type="ARBA" id="ARBA00022737"/>
    </source>
</evidence>
<feature type="domain" description="TIR" evidence="5">
    <location>
        <begin position="832"/>
        <end position="973"/>
    </location>
</feature>
<proteinExistence type="predicted"/>
<feature type="compositionally biased region" description="Low complexity" evidence="4">
    <location>
        <begin position="769"/>
        <end position="818"/>
    </location>
</feature>
<accession>A0A2R5GU86</accession>
<evidence type="ECO:0000256" key="3">
    <source>
        <dbReference type="PROSITE-ProRule" id="PRU00023"/>
    </source>
</evidence>
<evidence type="ECO:0000256" key="4">
    <source>
        <dbReference type="SAM" id="MobiDB-lite"/>
    </source>
</evidence>
<dbReference type="PROSITE" id="PS50104">
    <property type="entry name" value="TIR"/>
    <property type="match status" value="1"/>
</dbReference>
<dbReference type="GO" id="GO:0007165">
    <property type="term" value="P:signal transduction"/>
    <property type="evidence" value="ECO:0007669"/>
    <property type="project" value="InterPro"/>
</dbReference>
<dbReference type="Pfam" id="PF13637">
    <property type="entry name" value="Ank_4"/>
    <property type="match status" value="1"/>
</dbReference>
<dbReference type="Pfam" id="PF13676">
    <property type="entry name" value="TIR_2"/>
    <property type="match status" value="1"/>
</dbReference>
<feature type="repeat" description="ANK" evidence="3">
    <location>
        <begin position="211"/>
        <end position="243"/>
    </location>
</feature>
<feature type="repeat" description="ANK" evidence="3">
    <location>
        <begin position="244"/>
        <end position="277"/>
    </location>
</feature>
<dbReference type="Proteomes" id="UP000241890">
    <property type="component" value="Unassembled WGS sequence"/>
</dbReference>
<dbReference type="PANTHER" id="PTHR24198:SF165">
    <property type="entry name" value="ANKYRIN REPEAT-CONTAINING PROTEIN-RELATED"/>
    <property type="match status" value="1"/>
</dbReference>
<evidence type="ECO:0000256" key="2">
    <source>
        <dbReference type="ARBA" id="ARBA00023043"/>
    </source>
</evidence>
<dbReference type="InterPro" id="IPR035897">
    <property type="entry name" value="Toll_tir_struct_dom_sf"/>
</dbReference>
<dbReference type="InParanoid" id="A0A2R5GU86"/>
<feature type="repeat" description="ANK" evidence="3">
    <location>
        <begin position="538"/>
        <end position="577"/>
    </location>
</feature>
<dbReference type="PRINTS" id="PR01415">
    <property type="entry name" value="ANKYRIN"/>
</dbReference>
<dbReference type="InterPro" id="IPR036770">
    <property type="entry name" value="Ankyrin_rpt-contain_sf"/>
</dbReference>
<sequence length="981" mass="108558">MQTLEDSINRDDLVGAKELVEEDRSILTRRIGRQDFTPLITALYWTDGRGLRIANWLLDQDEYAEAAVLDAKTRAGWTALMQAVKNRQIGIIKRLIMRGADLNVQKTDGYTALLLACARGYYPEAKLLIKSGAMLTQGLAQQQELGWTELLFACAQGKKVMVTLLLQKGADVNMANKDDWTALKYACSKGHSEITKLLIKEGAKTDPPDLQGLTALMLASQQGHVETAKILLEHGASINAKDGQGRTALMIASVSKTSSEVVSLLISGQADVNLLDNEGETALTYASKIGNVLVVDQLVQAGANIDHQPQDGGWSALMHACFYIRSKSQCLKVIETLLNAGANPNLQGQSGVSALIIACQFKQKKAADLLIQKGANLDLTTKKKFTALMYCCSEKPQPEAKSQTSTEKLETMRTIARSLIEHGADVDIEECRGRTALMFACEHGHDDIAKLLIERGAKLDVQEAKGWTALMFASHCGRIQELETMQTIAQFLIEHGADVDIEECRGRTALMFACEHGHDDIAKLLIERGAKLDVQEAEGWTALMFASHCGRIQRLETMRTIARSLIEHGADVDIEECRGRTALMFACEHGHDDIAKLLIERGAKLDVQEAEGWTALMFASYNGRIELVRALFLQGANPNLGSPEDKGSHTALLLACQRRPASMLKGDAGLVQCFMTCWEKGGVLDKERARKLARRNGLLKVLKFIDIVELLEGPYTEIANRPAVVTFTSSHFFSVREHQDTDAELDRLEIFDIDLRRRLASILQDGVNPSAPSRSSGARSDSASDAATQQGSDRTLSSRQSSSQDGSDAHSSASTLSHSAAAPTLPVVGQAPQFDAFLAHDWGEGGMNHETVALINDELGQKGIETWFDRDRLEREIDSEIARGVRNSRKFVIFLTQNYMDKVESFGYDFCRYEFSIAMQVHKKDLRTVLIVVMEEPLLKIGMWRDRFLIFQQHVFVDFSTKEQRAANLDYLVKRIRDEVA</sequence>
<dbReference type="InterPro" id="IPR002110">
    <property type="entry name" value="Ankyrin_rpt"/>
</dbReference>
<feature type="repeat" description="ANK" evidence="3">
    <location>
        <begin position="465"/>
        <end position="504"/>
    </location>
</feature>
<dbReference type="SUPFAM" id="SSF48403">
    <property type="entry name" value="Ankyrin repeat"/>
    <property type="match status" value="2"/>
</dbReference>
<organism evidence="6 7">
    <name type="scientific">Hondaea fermentalgiana</name>
    <dbReference type="NCBI Taxonomy" id="2315210"/>
    <lineage>
        <taxon>Eukaryota</taxon>
        <taxon>Sar</taxon>
        <taxon>Stramenopiles</taxon>
        <taxon>Bigyra</taxon>
        <taxon>Labyrinthulomycetes</taxon>
        <taxon>Thraustochytrida</taxon>
        <taxon>Thraustochytriidae</taxon>
        <taxon>Hondaea</taxon>
    </lineage>
</organism>
<dbReference type="EMBL" id="BEYU01000151">
    <property type="protein sequence ID" value="GBG33318.1"/>
    <property type="molecule type" value="Genomic_DNA"/>
</dbReference>
<reference evidence="6 7" key="1">
    <citation type="submission" date="2017-12" db="EMBL/GenBank/DDBJ databases">
        <title>Sequencing, de novo assembly and annotation of complete genome of a new Thraustochytrid species, strain FCC1311.</title>
        <authorList>
            <person name="Sedici K."/>
            <person name="Godart F."/>
            <person name="Aiese Cigliano R."/>
            <person name="Sanseverino W."/>
            <person name="Barakat M."/>
            <person name="Ortet P."/>
            <person name="Marechal E."/>
            <person name="Cagnac O."/>
            <person name="Amato A."/>
        </authorList>
    </citation>
    <scope>NUCLEOTIDE SEQUENCE [LARGE SCALE GENOMIC DNA]</scope>
</reference>
<evidence type="ECO:0000313" key="6">
    <source>
        <dbReference type="EMBL" id="GBG33318.1"/>
    </source>
</evidence>
<dbReference type="PROSITE" id="PS50088">
    <property type="entry name" value="ANK_REPEAT"/>
    <property type="match status" value="14"/>
</dbReference>
<dbReference type="AlphaFoldDB" id="A0A2R5GU86"/>
<evidence type="ECO:0000313" key="7">
    <source>
        <dbReference type="Proteomes" id="UP000241890"/>
    </source>
</evidence>
<feature type="repeat" description="ANK" evidence="3">
    <location>
        <begin position="108"/>
        <end position="133"/>
    </location>
</feature>
<dbReference type="Pfam" id="PF00023">
    <property type="entry name" value="Ank"/>
    <property type="match status" value="1"/>
</dbReference>
<feature type="repeat" description="ANK" evidence="3">
    <location>
        <begin position="611"/>
        <end position="643"/>
    </location>
</feature>
<dbReference type="Gene3D" id="1.25.40.20">
    <property type="entry name" value="Ankyrin repeat-containing domain"/>
    <property type="match status" value="3"/>
</dbReference>
<dbReference type="SUPFAM" id="SSF52200">
    <property type="entry name" value="Toll/Interleukin receptor TIR domain"/>
    <property type="match status" value="1"/>
</dbReference>
<feature type="repeat" description="ANK" evidence="3">
    <location>
        <begin position="432"/>
        <end position="464"/>
    </location>
</feature>
<dbReference type="PANTHER" id="PTHR24198">
    <property type="entry name" value="ANKYRIN REPEAT AND PROTEIN KINASE DOMAIN-CONTAINING PROTEIN"/>
    <property type="match status" value="1"/>
</dbReference>
<feature type="repeat" description="ANK" evidence="3">
    <location>
        <begin position="178"/>
        <end position="210"/>
    </location>
</feature>